<evidence type="ECO:0000313" key="1">
    <source>
        <dbReference type="EMBL" id="KZP07495.1"/>
    </source>
</evidence>
<accession>A0A167XRQ3</accession>
<dbReference type="Proteomes" id="UP000076532">
    <property type="component" value="Unassembled WGS sequence"/>
</dbReference>
<dbReference type="AlphaFoldDB" id="A0A167XRQ3"/>
<gene>
    <name evidence="1" type="ORF">FIBSPDRAFT_286929</name>
</gene>
<sequence length="53" mass="5632">MGGGPCILIATQVSFHRVGCGHSESSCTRTSSPHPGPDLEGVVYPRLPYLARH</sequence>
<proteinExistence type="predicted"/>
<protein>
    <submittedName>
        <fullName evidence="1">Uncharacterized protein</fullName>
    </submittedName>
</protein>
<reference evidence="1 2" key="1">
    <citation type="journal article" date="2016" name="Mol. Biol. Evol.">
        <title>Comparative Genomics of Early-Diverging Mushroom-Forming Fungi Provides Insights into the Origins of Lignocellulose Decay Capabilities.</title>
        <authorList>
            <person name="Nagy L.G."/>
            <person name="Riley R."/>
            <person name="Tritt A."/>
            <person name="Adam C."/>
            <person name="Daum C."/>
            <person name="Floudas D."/>
            <person name="Sun H."/>
            <person name="Yadav J.S."/>
            <person name="Pangilinan J."/>
            <person name="Larsson K.H."/>
            <person name="Matsuura K."/>
            <person name="Barry K."/>
            <person name="Labutti K."/>
            <person name="Kuo R."/>
            <person name="Ohm R.A."/>
            <person name="Bhattacharya S.S."/>
            <person name="Shirouzu T."/>
            <person name="Yoshinaga Y."/>
            <person name="Martin F.M."/>
            <person name="Grigoriev I.V."/>
            <person name="Hibbett D.S."/>
        </authorList>
    </citation>
    <scope>NUCLEOTIDE SEQUENCE [LARGE SCALE GENOMIC DNA]</scope>
    <source>
        <strain evidence="1 2">CBS 109695</strain>
    </source>
</reference>
<name>A0A167XRQ3_9AGAM</name>
<evidence type="ECO:0000313" key="2">
    <source>
        <dbReference type="Proteomes" id="UP000076532"/>
    </source>
</evidence>
<keyword evidence="2" id="KW-1185">Reference proteome</keyword>
<organism evidence="1 2">
    <name type="scientific">Athelia psychrophila</name>
    <dbReference type="NCBI Taxonomy" id="1759441"/>
    <lineage>
        <taxon>Eukaryota</taxon>
        <taxon>Fungi</taxon>
        <taxon>Dikarya</taxon>
        <taxon>Basidiomycota</taxon>
        <taxon>Agaricomycotina</taxon>
        <taxon>Agaricomycetes</taxon>
        <taxon>Agaricomycetidae</taxon>
        <taxon>Atheliales</taxon>
        <taxon>Atheliaceae</taxon>
        <taxon>Athelia</taxon>
    </lineage>
</organism>
<dbReference type="EMBL" id="KV417749">
    <property type="protein sequence ID" value="KZP07495.1"/>
    <property type="molecule type" value="Genomic_DNA"/>
</dbReference>